<evidence type="ECO:0000313" key="2">
    <source>
        <dbReference type="Proteomes" id="UP001055072"/>
    </source>
</evidence>
<reference evidence="1" key="1">
    <citation type="journal article" date="2021" name="Environ. Microbiol.">
        <title>Gene family expansions and transcriptome signatures uncover fungal adaptations to wood decay.</title>
        <authorList>
            <person name="Hage H."/>
            <person name="Miyauchi S."/>
            <person name="Viragh M."/>
            <person name="Drula E."/>
            <person name="Min B."/>
            <person name="Chaduli D."/>
            <person name="Navarro D."/>
            <person name="Favel A."/>
            <person name="Norest M."/>
            <person name="Lesage-Meessen L."/>
            <person name="Balint B."/>
            <person name="Merenyi Z."/>
            <person name="de Eugenio L."/>
            <person name="Morin E."/>
            <person name="Martinez A.T."/>
            <person name="Baldrian P."/>
            <person name="Stursova M."/>
            <person name="Martinez M.J."/>
            <person name="Novotny C."/>
            <person name="Magnuson J.K."/>
            <person name="Spatafora J.W."/>
            <person name="Maurice S."/>
            <person name="Pangilinan J."/>
            <person name="Andreopoulos W."/>
            <person name="LaButti K."/>
            <person name="Hundley H."/>
            <person name="Na H."/>
            <person name="Kuo A."/>
            <person name="Barry K."/>
            <person name="Lipzen A."/>
            <person name="Henrissat B."/>
            <person name="Riley R."/>
            <person name="Ahrendt S."/>
            <person name="Nagy L.G."/>
            <person name="Grigoriev I.V."/>
            <person name="Martin F."/>
            <person name="Rosso M.N."/>
        </authorList>
    </citation>
    <scope>NUCLEOTIDE SEQUENCE</scope>
    <source>
        <strain evidence="1">CBS 384.51</strain>
    </source>
</reference>
<dbReference type="EMBL" id="MU274926">
    <property type="protein sequence ID" value="KAI0086022.1"/>
    <property type="molecule type" value="Genomic_DNA"/>
</dbReference>
<sequence>MLSTPIRRNFPATSPPAHDTPSKPKYTVSAPAIRGHVEQGRDALIGDLGSSIHQAPLEWFKSNILPPLPLGLHLPSVLRTLKTDGHITKEGDWSAFIGNPANSTLHEDLVYAPFATVATAIGKVAADKLPDTQQTVAFRCNPHLVPVSNLRENRSRPDGYGVYTAHENYQPQEDDSAIRWEFIVAPGEKKKNENNTDYNDNVRKILWSFSHIMRDDHRRRFVIGYTIENMTMRLWFCSRKDIIVTRPFDFFQDHTTLAHFFLSQMYAKRHQLGYDTTIRPPSDVQLRVKNQWDIMVHYVDDDEEGAGAGSKRKRTRSRTRKQEITFRTTDLISSIGAEGVRGRGTRVWQGQTLVNGQMQPDSDEMVMKEYWVDSDRMREAEIRRRILKDAATEEDRELLKRHLLTPLYSGDVVVDGKLDTTDRLRNHATISEGDGFEMIPLIRDSKQPNPDHLVMEADKKAPQGSGAILPWAVSVPRVVILDDKSHHRIIFKEKGVTIEHLTTVSQVLHAAVQALNALATMHKCGWVHRDVSSGNILLVDGFAKISDLEYAKSMKDNSSHSERSGTALFMSIEAGYHAYKFGGAGTNKSAFGSVTGGGPVRRTFLVAHPITGKGKKGGSKAWGSADKPKATSIPPIFRYNPLHDIESVWWLLVYLLLYRSPVIDGDTSTRISKQSAFYGKFFVQEGTRRDAFADNGVFARHEGHLHPALQPISDVLDEMRKLLVNRYIEVEREDVSKIDHTVAADLIPDLLEWLSKTQEIYDENDVELCTIRSFRRHSDLEPPAAAAIAGVGASLDTRQLVEAKKRALHDEGDQEESLESVQTGRSGRSKRAKKDVPPLKAPPEESTTIGKEKPKPATSEESTTARKLRSSTRQRTKSSEASGGSRPLRRSQRNRSVQSAKT</sequence>
<proteinExistence type="predicted"/>
<accession>A0ACB8TVD1</accession>
<comment type="caution">
    <text evidence="1">The sequence shown here is derived from an EMBL/GenBank/DDBJ whole genome shotgun (WGS) entry which is preliminary data.</text>
</comment>
<protein>
    <submittedName>
        <fullName evidence="1">Uncharacterized protein</fullName>
    </submittedName>
</protein>
<keyword evidence="2" id="KW-1185">Reference proteome</keyword>
<name>A0ACB8TVD1_9APHY</name>
<evidence type="ECO:0000313" key="1">
    <source>
        <dbReference type="EMBL" id="KAI0086022.1"/>
    </source>
</evidence>
<gene>
    <name evidence="1" type="ORF">BDY19DRAFT_996208</name>
</gene>
<organism evidence="1 2">
    <name type="scientific">Irpex rosettiformis</name>
    <dbReference type="NCBI Taxonomy" id="378272"/>
    <lineage>
        <taxon>Eukaryota</taxon>
        <taxon>Fungi</taxon>
        <taxon>Dikarya</taxon>
        <taxon>Basidiomycota</taxon>
        <taxon>Agaricomycotina</taxon>
        <taxon>Agaricomycetes</taxon>
        <taxon>Polyporales</taxon>
        <taxon>Irpicaceae</taxon>
        <taxon>Irpex</taxon>
    </lineage>
</organism>
<dbReference type="Proteomes" id="UP001055072">
    <property type="component" value="Unassembled WGS sequence"/>
</dbReference>